<comment type="caution">
    <text evidence="1">The sequence shown here is derived from an EMBL/GenBank/DDBJ whole genome shotgun (WGS) entry which is preliminary data.</text>
</comment>
<dbReference type="EMBL" id="QFOT01000030">
    <property type="protein sequence ID" value="PZP56320.1"/>
    <property type="molecule type" value="Genomic_DNA"/>
</dbReference>
<dbReference type="AlphaFoldDB" id="A0A2W5FR74"/>
<accession>A0A2W5FR74</accession>
<evidence type="ECO:0000313" key="1">
    <source>
        <dbReference type="EMBL" id="PZP56320.1"/>
    </source>
</evidence>
<evidence type="ECO:0000313" key="2">
    <source>
        <dbReference type="Proteomes" id="UP000249739"/>
    </source>
</evidence>
<protein>
    <submittedName>
        <fullName evidence="1">Uncharacterized protein</fullName>
    </submittedName>
</protein>
<organism evidence="1 2">
    <name type="scientific">Micavibrio aeruginosavorus</name>
    <dbReference type="NCBI Taxonomy" id="349221"/>
    <lineage>
        <taxon>Bacteria</taxon>
        <taxon>Pseudomonadati</taxon>
        <taxon>Bdellovibrionota</taxon>
        <taxon>Bdellovibrionia</taxon>
        <taxon>Bdellovibrionales</taxon>
        <taxon>Pseudobdellovibrionaceae</taxon>
        <taxon>Micavibrio</taxon>
    </lineage>
</organism>
<gene>
    <name evidence="1" type="ORF">DI586_04145</name>
</gene>
<name>A0A2W5FR74_9BACT</name>
<proteinExistence type="predicted"/>
<sequence>MPTILPTDENNHPIPALRLRDGGAHKITAAASSARNATAFDADTKIISLYATAGVFIRFGGSAVAATNTDHYFPAGVYYDVAIGGDEAKQYTHVAVIRADSTDGMLYVSEKI</sequence>
<reference evidence="1 2" key="1">
    <citation type="submission" date="2017-08" db="EMBL/GenBank/DDBJ databases">
        <title>Infants hospitalized years apart are colonized by the same room-sourced microbial strains.</title>
        <authorList>
            <person name="Brooks B."/>
            <person name="Olm M.R."/>
            <person name="Firek B.A."/>
            <person name="Baker R."/>
            <person name="Thomas B.C."/>
            <person name="Morowitz M.J."/>
            <person name="Banfield J.F."/>
        </authorList>
    </citation>
    <scope>NUCLEOTIDE SEQUENCE [LARGE SCALE GENOMIC DNA]</scope>
    <source>
        <strain evidence="1">S2_006_000_R2_64</strain>
    </source>
</reference>
<dbReference type="Proteomes" id="UP000249739">
    <property type="component" value="Unassembled WGS sequence"/>
</dbReference>